<protein>
    <submittedName>
        <fullName evidence="1">Uncharacterized protein</fullName>
    </submittedName>
</protein>
<evidence type="ECO:0000313" key="2">
    <source>
        <dbReference type="Proteomes" id="UP000245138"/>
    </source>
</evidence>
<proteinExistence type="predicted"/>
<reference evidence="1 2" key="1">
    <citation type="submission" date="2018-04" db="EMBL/GenBank/DDBJ databases">
        <title>Brenneria corticis sp.nov.</title>
        <authorList>
            <person name="Li Y."/>
        </authorList>
    </citation>
    <scope>NUCLEOTIDE SEQUENCE [LARGE SCALE GENOMIC DNA]</scope>
    <source>
        <strain evidence="1 2">LMG 27715</strain>
    </source>
</reference>
<dbReference type="EMBL" id="QDKJ01000001">
    <property type="protein sequence ID" value="PWC15611.1"/>
    <property type="molecule type" value="Genomic_DNA"/>
</dbReference>
<organism evidence="1 2">
    <name type="scientific">Brenneria roseae subsp. americana</name>
    <dbReference type="NCBI Taxonomy" id="1508507"/>
    <lineage>
        <taxon>Bacteria</taxon>
        <taxon>Pseudomonadati</taxon>
        <taxon>Pseudomonadota</taxon>
        <taxon>Gammaproteobacteria</taxon>
        <taxon>Enterobacterales</taxon>
        <taxon>Pectobacteriaceae</taxon>
        <taxon>Brenneria</taxon>
    </lineage>
</organism>
<keyword evidence="2" id="KW-1185">Reference proteome</keyword>
<dbReference type="AlphaFoldDB" id="A0A2U1U1S3"/>
<evidence type="ECO:0000313" key="1">
    <source>
        <dbReference type="EMBL" id="PWC15611.1"/>
    </source>
</evidence>
<gene>
    <name evidence="1" type="ORF">B4923_00380</name>
</gene>
<name>A0A2U1U1S3_9GAMM</name>
<sequence length="60" mass="6878">MGVLDSTSRKPTVVKLHLLKILTSMIFNTYEFIFKKEHKPLMVVNVAQCYPVIKNELLGT</sequence>
<dbReference type="Proteomes" id="UP000245138">
    <property type="component" value="Unassembled WGS sequence"/>
</dbReference>
<comment type="caution">
    <text evidence="1">The sequence shown here is derived from an EMBL/GenBank/DDBJ whole genome shotgun (WGS) entry which is preliminary data.</text>
</comment>
<accession>A0A2U1U1S3</accession>